<dbReference type="AlphaFoldDB" id="A0A0A1MM42"/>
<dbReference type="Gene3D" id="3.40.980.20">
    <property type="entry name" value="Four-carbon acid sugar kinase, nucleotide binding domain"/>
    <property type="match status" value="1"/>
</dbReference>
<dbReference type="InterPro" id="IPR031475">
    <property type="entry name" value="NBD_C"/>
</dbReference>
<feature type="domain" description="Four-carbon acid sugar kinase N-terminal" evidence="7">
    <location>
        <begin position="9"/>
        <end position="250"/>
    </location>
</feature>
<dbReference type="Gene3D" id="3.40.50.10840">
    <property type="entry name" value="Putative sugar-binding, N-terminal domain"/>
    <property type="match status" value="1"/>
</dbReference>
<keyword evidence="4" id="KW-0418">Kinase</keyword>
<dbReference type="Pfam" id="PF07005">
    <property type="entry name" value="SBD_N"/>
    <property type="match status" value="1"/>
</dbReference>
<feature type="domain" description="Four-carbon acid sugar kinase nucleotide binding" evidence="8">
    <location>
        <begin position="279"/>
        <end position="452"/>
    </location>
</feature>
<evidence type="ECO:0000259" key="8">
    <source>
        <dbReference type="Pfam" id="PF17042"/>
    </source>
</evidence>
<keyword evidence="6" id="KW-0119">Carbohydrate metabolism</keyword>
<evidence type="ECO:0000256" key="6">
    <source>
        <dbReference type="ARBA" id="ARBA00023277"/>
    </source>
</evidence>
<evidence type="ECO:0000256" key="2">
    <source>
        <dbReference type="ARBA" id="ARBA00022679"/>
    </source>
</evidence>
<dbReference type="RefSeq" id="WP_042529657.1">
    <property type="nucleotide sequence ID" value="NZ_CDGG01000001.1"/>
</dbReference>
<dbReference type="Pfam" id="PF17042">
    <property type="entry name" value="NBD_C"/>
    <property type="match status" value="1"/>
</dbReference>
<evidence type="ECO:0000256" key="4">
    <source>
        <dbReference type="ARBA" id="ARBA00022777"/>
    </source>
</evidence>
<keyword evidence="3" id="KW-0547">Nucleotide-binding</keyword>
<dbReference type="EMBL" id="CDGG01000001">
    <property type="protein sequence ID" value="CEI80869.1"/>
    <property type="molecule type" value="Genomic_DNA"/>
</dbReference>
<reference evidence="9 10" key="1">
    <citation type="submission" date="2014-11" db="EMBL/GenBank/DDBJ databases">
        <authorList>
            <person name="Urmite Genomes Urmite Genomes"/>
        </authorList>
    </citation>
    <scope>NUCLEOTIDE SEQUENCE [LARGE SCALE GENOMIC DNA]</scope>
    <source>
        <strain evidence="9 10">Oc5</strain>
    </source>
</reference>
<evidence type="ECO:0000256" key="1">
    <source>
        <dbReference type="ARBA" id="ARBA00005715"/>
    </source>
</evidence>
<dbReference type="OrthoDB" id="9778478at2"/>
<name>A0A0A1MM42_9BACI</name>
<dbReference type="InterPro" id="IPR037051">
    <property type="entry name" value="4-carb_acid_sugar_kinase_N_sf"/>
</dbReference>
<keyword evidence="2" id="KW-0808">Transferase</keyword>
<keyword evidence="10" id="KW-1185">Reference proteome</keyword>
<evidence type="ECO:0008006" key="11">
    <source>
        <dbReference type="Google" id="ProtNLM"/>
    </source>
</evidence>
<dbReference type="InterPro" id="IPR042213">
    <property type="entry name" value="NBD_C_sf"/>
</dbReference>
<protein>
    <recommendedName>
        <fullName evidence="11">Four-carbon acid sugar kinase family protein</fullName>
    </recommendedName>
</protein>
<comment type="similarity">
    <text evidence="1">Belongs to the four-carbon acid sugar kinase family.</text>
</comment>
<evidence type="ECO:0000256" key="3">
    <source>
        <dbReference type="ARBA" id="ARBA00022741"/>
    </source>
</evidence>
<evidence type="ECO:0000313" key="9">
    <source>
        <dbReference type="EMBL" id="CEI80869.1"/>
    </source>
</evidence>
<dbReference type="GO" id="GO:0005524">
    <property type="term" value="F:ATP binding"/>
    <property type="evidence" value="ECO:0007669"/>
    <property type="project" value="UniProtKB-KW"/>
</dbReference>
<dbReference type="SUPFAM" id="SSF142764">
    <property type="entry name" value="YgbK-like"/>
    <property type="match status" value="1"/>
</dbReference>
<proteinExistence type="inferred from homology"/>
<sequence length="463" mass="51073">MQLEERLLSFYGDDFTGSTDAMEALTLSGLRTILFLEPPTKELLDEKFTDVACIGVAGISRTMSPEQMETDLKPILKQIQELGASINHYKICSTFDSSPTVGNIGRVLEMILDINHTQAFVPIIAGATPLQRYTVFGNHFARVDSKTFRLDEHPVMSRHPITPMQEANLIKHLSKQTSYPVDLVDVLSMDDHFTELEATVERIVTKQKPKGLLFDMLTSNHLTKIGKFIYEESKEKPLFVIGSSGVEYALTNYWSSMQDLKKQEANVDKINKTEKEQILVVSGSCSPITSEQIKHALDNGFTGLKVSPVKLIDPKTGSSYFNDLMKTVTELINAGENVIVYSALGSDDSSIEETREYLQSIGAEPTSSGQLLGEQFGKLIKKTVENTSLNRIVIAGGDTSSYATQEMGIYALEMIRSVAPGAPLCKSYSNTQRFDGVEIALKGGQLGQVDYFSKVHLGSNVTV</sequence>
<dbReference type="Proteomes" id="UP000040453">
    <property type="component" value="Unassembled WGS sequence"/>
</dbReference>
<dbReference type="InterPro" id="IPR010737">
    <property type="entry name" value="4-carb_acid_sugar_kinase_N"/>
</dbReference>
<gene>
    <name evidence="9" type="ORF">BN997_00679</name>
</gene>
<evidence type="ECO:0000313" key="10">
    <source>
        <dbReference type="Proteomes" id="UP000040453"/>
    </source>
</evidence>
<evidence type="ECO:0000259" key="7">
    <source>
        <dbReference type="Pfam" id="PF07005"/>
    </source>
</evidence>
<dbReference type="GO" id="GO:0016301">
    <property type="term" value="F:kinase activity"/>
    <property type="evidence" value="ECO:0007669"/>
    <property type="project" value="UniProtKB-KW"/>
</dbReference>
<accession>A0A0A1MM42</accession>
<dbReference type="STRING" id="545501.BN997_00679"/>
<organism evidence="9 10">
    <name type="scientific">Oceanobacillus oncorhynchi</name>
    <dbReference type="NCBI Taxonomy" id="545501"/>
    <lineage>
        <taxon>Bacteria</taxon>
        <taxon>Bacillati</taxon>
        <taxon>Bacillota</taxon>
        <taxon>Bacilli</taxon>
        <taxon>Bacillales</taxon>
        <taxon>Bacillaceae</taxon>
        <taxon>Oceanobacillus</taxon>
    </lineage>
</organism>
<evidence type="ECO:0000256" key="5">
    <source>
        <dbReference type="ARBA" id="ARBA00022840"/>
    </source>
</evidence>
<keyword evidence="5" id="KW-0067">ATP-binding</keyword>